<reference evidence="2" key="2">
    <citation type="submission" date="2024-06" db="EMBL/GenBank/DDBJ databases">
        <authorList>
            <person name="Plum-Jensen L.E."/>
            <person name="Schramm A."/>
            <person name="Marshall I.P.G."/>
        </authorList>
    </citation>
    <scope>NUCLEOTIDE SEQUENCE</scope>
    <source>
        <strain evidence="2">Rat1</strain>
    </source>
</reference>
<evidence type="ECO:0000256" key="1">
    <source>
        <dbReference type="SAM" id="Phobius"/>
    </source>
</evidence>
<reference evidence="2" key="1">
    <citation type="journal article" date="2024" name="Syst. Appl. Microbiol.">
        <title>First single-strain enrichments of Electrothrix cable bacteria, description of E. aestuarii sp. nov. and E. rattekaaiensis sp. nov., and proposal of a cable bacteria taxonomy following the rules of the SeqCode.</title>
        <authorList>
            <person name="Plum-Jensen L.E."/>
            <person name="Schramm A."/>
            <person name="Marshall I.P.G."/>
        </authorList>
    </citation>
    <scope>NUCLEOTIDE SEQUENCE</scope>
    <source>
        <strain evidence="2">Rat1</strain>
    </source>
</reference>
<gene>
    <name evidence="2" type="ORF">Q3M24_16515</name>
</gene>
<keyword evidence="1" id="KW-0472">Membrane</keyword>
<dbReference type="AlphaFoldDB" id="A0AAU8LSN1"/>
<feature type="transmembrane region" description="Helical" evidence="1">
    <location>
        <begin position="67"/>
        <end position="91"/>
    </location>
</feature>
<keyword evidence="1" id="KW-0812">Transmembrane</keyword>
<proteinExistence type="predicted"/>
<feature type="transmembrane region" description="Helical" evidence="1">
    <location>
        <begin position="40"/>
        <end position="61"/>
    </location>
</feature>
<keyword evidence="1" id="KW-1133">Transmembrane helix</keyword>
<organism evidence="2">
    <name type="scientific">Candidatus Electrothrix aestuarii</name>
    <dbReference type="NCBI Taxonomy" id="3062594"/>
    <lineage>
        <taxon>Bacteria</taxon>
        <taxon>Pseudomonadati</taxon>
        <taxon>Thermodesulfobacteriota</taxon>
        <taxon>Desulfobulbia</taxon>
        <taxon>Desulfobulbales</taxon>
        <taxon>Desulfobulbaceae</taxon>
        <taxon>Candidatus Electrothrix</taxon>
    </lineage>
</organism>
<accession>A0AAU8LSN1</accession>
<sequence>MIKQGEAEKMRRKDDISEKEIRKVVNTVMFQEILSRIPRCIWIGAALISFILLHMVSVIQPKSFSPMIIFITIAKFAQILIPLILIIPAVLKGYVKNRE</sequence>
<evidence type="ECO:0000313" key="2">
    <source>
        <dbReference type="EMBL" id="XCN71894.1"/>
    </source>
</evidence>
<name>A0AAU8LSN1_9BACT</name>
<protein>
    <submittedName>
        <fullName evidence="2">Uncharacterized protein</fullName>
    </submittedName>
</protein>
<dbReference type="KEGG" id="eaj:Q3M24_16515"/>
<dbReference type="EMBL" id="CP159373">
    <property type="protein sequence ID" value="XCN71894.1"/>
    <property type="molecule type" value="Genomic_DNA"/>
</dbReference>